<dbReference type="Pfam" id="PF13692">
    <property type="entry name" value="Glyco_trans_1_4"/>
    <property type="match status" value="1"/>
</dbReference>
<dbReference type="RefSeq" id="WP_102112891.1">
    <property type="nucleotide sequence ID" value="NZ_BMGN01000005.1"/>
</dbReference>
<dbReference type="SUPFAM" id="SSF53756">
    <property type="entry name" value="UDP-Glycosyltransferase/glycogen phosphorylase"/>
    <property type="match status" value="1"/>
</dbReference>
<dbReference type="InterPro" id="IPR002656">
    <property type="entry name" value="Acyl_transf_3_dom"/>
</dbReference>
<reference evidence="1 2" key="1">
    <citation type="submission" date="2017-12" db="EMBL/GenBank/DDBJ databases">
        <title>Genomes of bacteria within cyanobacterial aggregates.</title>
        <authorList>
            <person name="Cai H."/>
        </authorList>
    </citation>
    <scope>NUCLEOTIDE SEQUENCE [LARGE SCALE GENOMIC DNA]</scope>
    <source>
        <strain evidence="1 2">TH16</strain>
    </source>
</reference>
<dbReference type="Pfam" id="PF01757">
    <property type="entry name" value="Acyl_transf_3"/>
    <property type="match status" value="1"/>
</dbReference>
<dbReference type="PANTHER" id="PTHR45947:SF13">
    <property type="entry name" value="TRANSFERASE"/>
    <property type="match status" value="1"/>
</dbReference>
<organism evidence="1 2">
    <name type="scientific">Niveispirillum cyanobacteriorum</name>
    <dbReference type="NCBI Taxonomy" id="1612173"/>
    <lineage>
        <taxon>Bacteria</taxon>
        <taxon>Pseudomonadati</taxon>
        <taxon>Pseudomonadota</taxon>
        <taxon>Alphaproteobacteria</taxon>
        <taxon>Rhodospirillales</taxon>
        <taxon>Azospirillaceae</taxon>
        <taxon>Niveispirillum</taxon>
    </lineage>
</organism>
<accession>A0A2K9NDV2</accession>
<proteinExistence type="predicted"/>
<dbReference type="Gene3D" id="3.40.50.2000">
    <property type="entry name" value="Glycogen Phosphorylase B"/>
    <property type="match status" value="2"/>
</dbReference>
<evidence type="ECO:0000313" key="2">
    <source>
        <dbReference type="Proteomes" id="UP000234752"/>
    </source>
</evidence>
<dbReference type="OrthoDB" id="7249056at2"/>
<dbReference type="Proteomes" id="UP000234752">
    <property type="component" value="Chromosome eg_1"/>
</dbReference>
<protein>
    <submittedName>
        <fullName evidence="1">Uncharacterized protein</fullName>
    </submittedName>
</protein>
<dbReference type="GO" id="GO:0016757">
    <property type="term" value="F:glycosyltransferase activity"/>
    <property type="evidence" value="ECO:0007669"/>
    <property type="project" value="TreeGrafter"/>
</dbReference>
<dbReference type="PANTHER" id="PTHR45947">
    <property type="entry name" value="SULFOQUINOVOSYL TRANSFERASE SQD2"/>
    <property type="match status" value="1"/>
</dbReference>
<dbReference type="GO" id="GO:0016747">
    <property type="term" value="F:acyltransferase activity, transferring groups other than amino-acyl groups"/>
    <property type="evidence" value="ECO:0007669"/>
    <property type="project" value="InterPro"/>
</dbReference>
<evidence type="ECO:0000313" key="1">
    <source>
        <dbReference type="EMBL" id="AUN31284.1"/>
    </source>
</evidence>
<sequence length="756" mass="82141">MRSDDGFTDNNFTPLRMLLALLVVLGHHQLFIAIPSPPWPFNYAALAVECFFVVSGYLVANSFDRDPDPKRFFIKRFFRIYPLYITVVIAQTLILGALVPGGITGNLGSMATYFLANAAFANFLQYDVGTGALSGLYEQSLNASLWTLKIEVGFYLLLPFIWRLLQRRGIGVLVVLFLASALYHHLLDRAGHATLAKQLPGQLQFFVLGVAAYQYRHRLRLENRWLGLALGLGLAAPVTGLLHARPPLLYPVLVAALVVVLALMTPRLRLKSDMSYGVYLLHAPLIQLSLLFGLYEPGIAGAAVTMALVLPLAFVAERMVELPGIALGRRLIRPKASTQGLPTSDGDLTIVMLNDYCHVQGGASKVAIDEAVRLSRAGARVVFVGAVGPVCDQLRDAPLTVHCLDQRELLEAGRHPGAALQALWNGQAARLVADILRPLPPDQTIVHLHGYTKALTTAPVRVADRMGVPVICTLHDFFPACPNGAFFNYQTAQPCTRAALSRGCIATRCDKRRHAHKLFRVARGLIQRAAGRFPASVAHYIALSERSARILSPYLPRRAQVHRLPNPVEAVRAVPAPVALNDMILYLGRLDEEKGVRMLARVAAGMGLPITFAGDGPLRAEIEAIPGMRVTGWLDSADIQKLLSRTRCLVFPSLWYETFGLTVAEAAARGVPAIVSDISAAAERVSDGVSGWLFRSGDEADLARCLSLISDDASVQAAGLAAYNDFWADSRSGDRHVADLLSIYRAAVARDAVAAA</sequence>
<dbReference type="EMBL" id="CP025611">
    <property type="protein sequence ID" value="AUN31284.1"/>
    <property type="molecule type" value="Genomic_DNA"/>
</dbReference>
<dbReference type="InterPro" id="IPR028098">
    <property type="entry name" value="Glyco_trans_4-like_N"/>
</dbReference>
<dbReference type="Pfam" id="PF13439">
    <property type="entry name" value="Glyco_transf_4"/>
    <property type="match status" value="1"/>
</dbReference>
<gene>
    <name evidence="1" type="ORF">C0V82_14335</name>
</gene>
<name>A0A2K9NDV2_9PROT</name>
<dbReference type="AlphaFoldDB" id="A0A2K9NDV2"/>
<dbReference type="InterPro" id="IPR050194">
    <property type="entry name" value="Glycosyltransferase_grp1"/>
</dbReference>
<keyword evidence="2" id="KW-1185">Reference proteome</keyword>
<dbReference type="KEGG" id="ncb:C0V82_14335"/>